<keyword evidence="2" id="KW-1185">Reference proteome</keyword>
<evidence type="ECO:0000313" key="1">
    <source>
        <dbReference type="EMBL" id="GBN52980.1"/>
    </source>
</evidence>
<name>A0A4Y2PQY8_ARAVE</name>
<evidence type="ECO:0000313" key="2">
    <source>
        <dbReference type="Proteomes" id="UP000499080"/>
    </source>
</evidence>
<comment type="caution">
    <text evidence="1">The sequence shown here is derived from an EMBL/GenBank/DDBJ whole genome shotgun (WGS) entry which is preliminary data.</text>
</comment>
<gene>
    <name evidence="1" type="ORF">AVEN_151500_1</name>
</gene>
<dbReference type="Proteomes" id="UP000499080">
    <property type="component" value="Unassembled WGS sequence"/>
</dbReference>
<dbReference type="EMBL" id="BGPR01011792">
    <property type="protein sequence ID" value="GBN52980.1"/>
    <property type="molecule type" value="Genomic_DNA"/>
</dbReference>
<organism evidence="1 2">
    <name type="scientific">Araneus ventricosus</name>
    <name type="common">Orbweaver spider</name>
    <name type="synonym">Epeira ventricosa</name>
    <dbReference type="NCBI Taxonomy" id="182803"/>
    <lineage>
        <taxon>Eukaryota</taxon>
        <taxon>Metazoa</taxon>
        <taxon>Ecdysozoa</taxon>
        <taxon>Arthropoda</taxon>
        <taxon>Chelicerata</taxon>
        <taxon>Arachnida</taxon>
        <taxon>Araneae</taxon>
        <taxon>Araneomorphae</taxon>
        <taxon>Entelegynae</taxon>
        <taxon>Araneoidea</taxon>
        <taxon>Araneidae</taxon>
        <taxon>Araneus</taxon>
    </lineage>
</organism>
<proteinExistence type="predicted"/>
<accession>A0A4Y2PQY8</accession>
<protein>
    <submittedName>
        <fullName evidence="1">Uncharacterized protein</fullName>
    </submittedName>
</protein>
<reference evidence="1 2" key="1">
    <citation type="journal article" date="2019" name="Sci. Rep.">
        <title>Orb-weaving spider Araneus ventricosus genome elucidates the spidroin gene catalogue.</title>
        <authorList>
            <person name="Kono N."/>
            <person name="Nakamura H."/>
            <person name="Ohtoshi R."/>
            <person name="Moran D.A.P."/>
            <person name="Shinohara A."/>
            <person name="Yoshida Y."/>
            <person name="Fujiwara M."/>
            <person name="Mori M."/>
            <person name="Tomita M."/>
            <person name="Arakawa K."/>
        </authorList>
    </citation>
    <scope>NUCLEOTIDE SEQUENCE [LARGE SCALE GENOMIC DNA]</scope>
</reference>
<dbReference type="AlphaFoldDB" id="A0A4Y2PQY8"/>
<sequence>MHYMRTVERRLQWALKLLIYGLKFLLTTRFETTPGLFWDGPQNFESRPDAGYDTELASLLQASAPHQQEVWTTNYDLTCNRPKYTVNFQSKRVLNIEHSGPEAETLPLSNHGPKSLSKEIPSEWYRFLGPWWSSGKVSQSITSLKHN</sequence>